<comment type="caution">
    <text evidence="1">The sequence shown here is derived from an EMBL/GenBank/DDBJ whole genome shotgun (WGS) entry which is preliminary data.</text>
</comment>
<dbReference type="RefSeq" id="WP_153469436.1">
    <property type="nucleotide sequence ID" value="NZ_QYAZ01000001.1"/>
</dbReference>
<dbReference type="EMBL" id="QYAZ01000001">
    <property type="protein sequence ID" value="KAB8123975.1"/>
    <property type="molecule type" value="Genomic_DNA"/>
</dbReference>
<protein>
    <recommendedName>
        <fullName evidence="3">Transposase</fullName>
    </recommendedName>
</protein>
<organism evidence="1 2">
    <name type="scientific">Komagataeibacter medellinensis</name>
    <dbReference type="NCBI Taxonomy" id="1177712"/>
    <lineage>
        <taxon>Bacteria</taxon>
        <taxon>Pseudomonadati</taxon>
        <taxon>Pseudomonadota</taxon>
        <taxon>Alphaproteobacteria</taxon>
        <taxon>Acetobacterales</taxon>
        <taxon>Acetobacteraceae</taxon>
        <taxon>Komagataeibacter</taxon>
    </lineage>
</organism>
<sequence>MSAALHTIVPSRPPRVGPVIVMETLRRVTKYTRFNNADAFDPLLEDLILYLRDMRRVTPPLCAALIAQGLDVPAAHPSHDRQQVIVTFFRSLPPRMTARLILSGLEGQ</sequence>
<keyword evidence="2" id="KW-1185">Reference proteome</keyword>
<proteinExistence type="predicted"/>
<evidence type="ECO:0008006" key="3">
    <source>
        <dbReference type="Google" id="ProtNLM"/>
    </source>
</evidence>
<gene>
    <name evidence="1" type="ORF">D3W54_06925</name>
</gene>
<accession>A0ABQ6VUW8</accession>
<name>A0ABQ6VUW8_9PROT</name>
<evidence type="ECO:0000313" key="1">
    <source>
        <dbReference type="EMBL" id="KAB8123975.1"/>
    </source>
</evidence>
<evidence type="ECO:0000313" key="2">
    <source>
        <dbReference type="Proteomes" id="UP000427842"/>
    </source>
</evidence>
<reference evidence="1 2" key="1">
    <citation type="submission" date="2018-09" db="EMBL/GenBank/DDBJ databases">
        <title>Genome sequence and characterization of the bcs clusters for the production of nanocellulose from the low pH resistant strain Komagataeibacter medellinensis ID13488.</title>
        <authorList>
            <person name="Hernandez-Arriaga A.M."/>
            <person name="Del Cerro C."/>
            <person name="Urbina L."/>
            <person name="Eceiza A."/>
            <person name="Retegi A."/>
            <person name="Prieto M.A."/>
        </authorList>
    </citation>
    <scope>NUCLEOTIDE SEQUENCE [LARGE SCALE GENOMIC DNA]</scope>
    <source>
        <strain evidence="1 2">ID13488</strain>
    </source>
</reference>
<dbReference type="Proteomes" id="UP000427842">
    <property type="component" value="Unassembled WGS sequence"/>
</dbReference>